<evidence type="ECO:0000313" key="1">
    <source>
        <dbReference type="EMBL" id="GAL67780.1"/>
    </source>
</evidence>
<accession>A0A090VSR1</accession>
<dbReference type="Proteomes" id="UP000030184">
    <property type="component" value="Unassembled WGS sequence"/>
</dbReference>
<evidence type="ECO:0000313" key="2">
    <source>
        <dbReference type="EMBL" id="GAL72761.1"/>
    </source>
</evidence>
<dbReference type="Proteomes" id="UP000029646">
    <property type="component" value="Unassembled WGS sequence"/>
</dbReference>
<organism evidence="1 4">
    <name type="scientific">Jejuia pallidilutea</name>
    <dbReference type="NCBI Taxonomy" id="504487"/>
    <lineage>
        <taxon>Bacteria</taxon>
        <taxon>Pseudomonadati</taxon>
        <taxon>Bacteroidota</taxon>
        <taxon>Flavobacteriia</taxon>
        <taxon>Flavobacteriales</taxon>
        <taxon>Flavobacteriaceae</taxon>
        <taxon>Jejuia</taxon>
    </lineage>
</organism>
<dbReference type="Proteomes" id="UP000029641">
    <property type="component" value="Unassembled WGS sequence"/>
</dbReference>
<dbReference type="EMBL" id="BBNS01000030">
    <property type="protein sequence ID" value="GAL72761.1"/>
    <property type="molecule type" value="Genomic_DNA"/>
</dbReference>
<protein>
    <submittedName>
        <fullName evidence="1">Uncharacterized protein</fullName>
    </submittedName>
</protein>
<dbReference type="STRING" id="504487.JCM19538_1602"/>
<dbReference type="RefSeq" id="WP_152572180.1">
    <property type="nucleotide sequence ID" value="NZ_BBNR01000012.1"/>
</dbReference>
<reference evidence="5" key="1">
    <citation type="journal article" date="2014" name="Genome Announc.">
        <title>Draft Genome Sequence of Marine Flavobacterium Jejuia pallidilutea Strain 11shimoA1 and Pigmentation Mutants.</title>
        <authorList>
            <person name="Takatani N."/>
            <person name="Nakanishi M."/>
            <person name="Meirelles P."/>
            <person name="Mino S."/>
            <person name="Suda W."/>
            <person name="Oshima K."/>
            <person name="Hattori M."/>
            <person name="Ohkuma M."/>
            <person name="Hosokawa M."/>
            <person name="Miyashita K."/>
            <person name="Thompson F.L."/>
            <person name="Niwa A."/>
            <person name="Sawabe T."/>
            <person name="Sawabe T."/>
        </authorList>
    </citation>
    <scope>NUCLEOTIDE SEQUENCE [LARGE SCALE GENOMIC DNA]</scope>
    <source>
        <strain evidence="5">JCM 19538</strain>
    </source>
</reference>
<evidence type="ECO:0000313" key="4">
    <source>
        <dbReference type="Proteomes" id="UP000029641"/>
    </source>
</evidence>
<dbReference type="AlphaFoldDB" id="A0A090VSR1"/>
<dbReference type="EMBL" id="BBNR01000012">
    <property type="protein sequence ID" value="GAL67780.1"/>
    <property type="molecule type" value="Genomic_DNA"/>
</dbReference>
<comment type="caution">
    <text evidence="1">The sequence shown here is derived from an EMBL/GenBank/DDBJ whole genome shotgun (WGS) entry which is preliminary data.</text>
</comment>
<evidence type="ECO:0000313" key="5">
    <source>
        <dbReference type="Proteomes" id="UP000030184"/>
    </source>
</evidence>
<name>A0A090VSR1_9FLAO</name>
<evidence type="ECO:0000313" key="3">
    <source>
        <dbReference type="EMBL" id="GAL88276.1"/>
    </source>
</evidence>
<gene>
    <name evidence="1" type="ORF">JCM19301_1067</name>
    <name evidence="2" type="ORF">JCM19302_3255</name>
    <name evidence="3" type="ORF">JCM19538_1602</name>
</gene>
<keyword evidence="5" id="KW-1185">Reference proteome</keyword>
<dbReference type="EMBL" id="BBNY01000002">
    <property type="protein sequence ID" value="GAL88276.1"/>
    <property type="molecule type" value="Genomic_DNA"/>
</dbReference>
<sequence>MIFDYFEIKIDDKTYWELIDEVDSKLQSHLKLFQKKYGEDYLLKFKTDLDTILLQTLLTHLAQIHQWGKN</sequence>
<proteinExistence type="predicted"/>